<dbReference type="EMBL" id="JANPWB010000005">
    <property type="protein sequence ID" value="KAJ1187499.1"/>
    <property type="molecule type" value="Genomic_DNA"/>
</dbReference>
<sequence length="115" mass="12593">MEPTPNVLMGATCTQQRALFIRDPASLKILDALQCAHGSRVHPTASPVYSGPGVPDNPRGTTTPQQHAHPRAPRSPFTRLLSLLGLRGAQMAFADFAREISKQLEARIWLQGERL</sequence>
<comment type="caution">
    <text evidence="2">The sequence shown here is derived from an EMBL/GenBank/DDBJ whole genome shotgun (WGS) entry which is preliminary data.</text>
</comment>
<name>A0AAV7UGE5_PLEWA</name>
<evidence type="ECO:0000313" key="3">
    <source>
        <dbReference type="Proteomes" id="UP001066276"/>
    </source>
</evidence>
<gene>
    <name evidence="2" type="ORF">NDU88_004274</name>
</gene>
<feature type="region of interest" description="Disordered" evidence="1">
    <location>
        <begin position="40"/>
        <end position="74"/>
    </location>
</feature>
<reference evidence="2" key="1">
    <citation type="journal article" date="2022" name="bioRxiv">
        <title>Sequencing and chromosome-scale assembly of the giantPleurodeles waltlgenome.</title>
        <authorList>
            <person name="Brown T."/>
            <person name="Elewa A."/>
            <person name="Iarovenko S."/>
            <person name="Subramanian E."/>
            <person name="Araus A.J."/>
            <person name="Petzold A."/>
            <person name="Susuki M."/>
            <person name="Suzuki K.-i.T."/>
            <person name="Hayashi T."/>
            <person name="Toyoda A."/>
            <person name="Oliveira C."/>
            <person name="Osipova E."/>
            <person name="Leigh N.D."/>
            <person name="Simon A."/>
            <person name="Yun M.H."/>
        </authorList>
    </citation>
    <scope>NUCLEOTIDE SEQUENCE</scope>
    <source>
        <strain evidence="2">20211129_DDA</strain>
        <tissue evidence="2">Liver</tissue>
    </source>
</reference>
<dbReference type="Proteomes" id="UP001066276">
    <property type="component" value="Chromosome 3_1"/>
</dbReference>
<organism evidence="2 3">
    <name type="scientific">Pleurodeles waltl</name>
    <name type="common">Iberian ribbed newt</name>
    <dbReference type="NCBI Taxonomy" id="8319"/>
    <lineage>
        <taxon>Eukaryota</taxon>
        <taxon>Metazoa</taxon>
        <taxon>Chordata</taxon>
        <taxon>Craniata</taxon>
        <taxon>Vertebrata</taxon>
        <taxon>Euteleostomi</taxon>
        <taxon>Amphibia</taxon>
        <taxon>Batrachia</taxon>
        <taxon>Caudata</taxon>
        <taxon>Salamandroidea</taxon>
        <taxon>Salamandridae</taxon>
        <taxon>Pleurodelinae</taxon>
        <taxon>Pleurodeles</taxon>
    </lineage>
</organism>
<protein>
    <submittedName>
        <fullName evidence="2">Uncharacterized protein</fullName>
    </submittedName>
</protein>
<proteinExistence type="predicted"/>
<evidence type="ECO:0000256" key="1">
    <source>
        <dbReference type="SAM" id="MobiDB-lite"/>
    </source>
</evidence>
<accession>A0AAV7UGE5</accession>
<keyword evidence="3" id="KW-1185">Reference proteome</keyword>
<dbReference type="AlphaFoldDB" id="A0AAV7UGE5"/>
<evidence type="ECO:0000313" key="2">
    <source>
        <dbReference type="EMBL" id="KAJ1187499.1"/>
    </source>
</evidence>